<accession>A0ABS7XFZ2</accession>
<sequence>MKTNSIFKIKDLNKTLAHCFQDTNLEEVDLDNSSKELSYYLKEATCVEDVFTYLINFLRKQQDRNLSDSRSLVREAIKTFAKNKEPGTLAELSIGEHYWKLSKGQVFLINSNKEASSEIYQHLMFNLIIPKNLRCISFMEEAKAKYIHHEIINHISSESKNRDVSNNPALVQLKNNVSFVESSYFLNADHFENQVKYLVDKYDTHMIYIDDVLSVNFENTKELTRQLQLQKAGELLLHLANELNICFVLKNQHEPDDLKTITFELGNILNFTEQAIHLQTNEADSFSDIKFFELFDLKAYPFTSVDTYFEKHTHLISTFKD</sequence>
<proteinExistence type="predicted"/>
<name>A0ABS7XFZ2_9FLAO</name>
<evidence type="ECO:0000313" key="1">
    <source>
        <dbReference type="EMBL" id="MBZ9777429.1"/>
    </source>
</evidence>
<dbReference type="RefSeq" id="WP_224459812.1">
    <property type="nucleotide sequence ID" value="NZ_JAIQZE010000001.1"/>
</dbReference>
<dbReference type="Proteomes" id="UP001199314">
    <property type="component" value="Unassembled WGS sequence"/>
</dbReference>
<comment type="caution">
    <text evidence="1">The sequence shown here is derived from an EMBL/GenBank/DDBJ whole genome shotgun (WGS) entry which is preliminary data.</text>
</comment>
<organism evidence="1 2">
    <name type="scientific">Psychroflexus longus</name>
    <dbReference type="NCBI Taxonomy" id="2873596"/>
    <lineage>
        <taxon>Bacteria</taxon>
        <taxon>Pseudomonadati</taxon>
        <taxon>Bacteroidota</taxon>
        <taxon>Flavobacteriia</taxon>
        <taxon>Flavobacteriales</taxon>
        <taxon>Flavobacteriaceae</taxon>
        <taxon>Psychroflexus</taxon>
    </lineage>
</organism>
<evidence type="ECO:0008006" key="3">
    <source>
        <dbReference type="Google" id="ProtNLM"/>
    </source>
</evidence>
<dbReference type="EMBL" id="JAIQZE010000001">
    <property type="protein sequence ID" value="MBZ9777429.1"/>
    <property type="molecule type" value="Genomic_DNA"/>
</dbReference>
<protein>
    <recommendedName>
        <fullName evidence="3">DnaB-like helicase C terminal domain-containing protein</fullName>
    </recommendedName>
</protein>
<reference evidence="2" key="1">
    <citation type="submission" date="2023-07" db="EMBL/GenBank/DDBJ databases">
        <title>Novel species isolated from saline lakes on Tibetan Plateau.</title>
        <authorList>
            <person name="Lu H."/>
        </authorList>
    </citation>
    <scope>NUCLEOTIDE SEQUENCE [LARGE SCALE GENOMIC DNA]</scope>
    <source>
        <strain evidence="2">CAK8W</strain>
    </source>
</reference>
<dbReference type="Gene3D" id="3.40.50.300">
    <property type="entry name" value="P-loop containing nucleotide triphosphate hydrolases"/>
    <property type="match status" value="1"/>
</dbReference>
<dbReference type="InterPro" id="IPR027417">
    <property type="entry name" value="P-loop_NTPase"/>
</dbReference>
<gene>
    <name evidence="1" type="ORF">LB452_00710</name>
</gene>
<evidence type="ECO:0000313" key="2">
    <source>
        <dbReference type="Proteomes" id="UP001199314"/>
    </source>
</evidence>
<keyword evidence="2" id="KW-1185">Reference proteome</keyword>